<dbReference type="GO" id="GO:0030436">
    <property type="term" value="P:asexual sporulation"/>
    <property type="evidence" value="ECO:0007669"/>
    <property type="project" value="InterPro"/>
</dbReference>
<keyword evidence="1" id="KW-1133">Transmembrane helix</keyword>
<dbReference type="RefSeq" id="WP_111438637.1">
    <property type="nucleotide sequence ID" value="NZ_QKZI01000001.1"/>
</dbReference>
<name>A0A2W7MW52_9BACI</name>
<dbReference type="GO" id="GO:0004190">
    <property type="term" value="F:aspartic-type endopeptidase activity"/>
    <property type="evidence" value="ECO:0007669"/>
    <property type="project" value="InterPro"/>
</dbReference>
<proteinExistence type="predicted"/>
<dbReference type="InterPro" id="IPR005081">
    <property type="entry name" value="SpoIIGA"/>
</dbReference>
<feature type="transmembrane region" description="Helical" evidence="1">
    <location>
        <begin position="35"/>
        <end position="68"/>
    </location>
</feature>
<feature type="transmembrane region" description="Helical" evidence="1">
    <location>
        <begin position="80"/>
        <end position="99"/>
    </location>
</feature>
<evidence type="ECO:0000313" key="3">
    <source>
        <dbReference type="Proteomes" id="UP000248646"/>
    </source>
</evidence>
<evidence type="ECO:0000256" key="1">
    <source>
        <dbReference type="SAM" id="Phobius"/>
    </source>
</evidence>
<dbReference type="GO" id="GO:0006508">
    <property type="term" value="P:proteolysis"/>
    <property type="evidence" value="ECO:0007669"/>
    <property type="project" value="InterPro"/>
</dbReference>
<comment type="caution">
    <text evidence="2">The sequence shown here is derived from an EMBL/GenBank/DDBJ whole genome shotgun (WGS) entry which is preliminary data.</text>
</comment>
<dbReference type="Proteomes" id="UP000248646">
    <property type="component" value="Unassembled WGS sequence"/>
</dbReference>
<feature type="transmembrane region" description="Helical" evidence="1">
    <location>
        <begin position="105"/>
        <end position="123"/>
    </location>
</feature>
<gene>
    <name evidence="2" type="ORF">C7437_1011164</name>
</gene>
<keyword evidence="1" id="KW-0472">Membrane</keyword>
<keyword evidence="3" id="KW-1185">Reference proteome</keyword>
<reference evidence="2 3" key="1">
    <citation type="submission" date="2018-06" db="EMBL/GenBank/DDBJ databases">
        <title>Genomic Encyclopedia of Type Strains, Phase IV (KMG-IV): sequencing the most valuable type-strain genomes for metagenomic binning, comparative biology and taxonomic classification.</title>
        <authorList>
            <person name="Goeker M."/>
        </authorList>
    </citation>
    <scope>NUCLEOTIDE SEQUENCE [LARGE SCALE GENOMIC DNA]</scope>
    <source>
        <strain evidence="2 3">DSM 5</strain>
    </source>
</reference>
<dbReference type="AlphaFoldDB" id="A0A2W7MW52"/>
<protein>
    <submittedName>
        <fullName evidence="2">Stage II sporulation protein GA (Sporulation sigma-E factor processing peptidase)</fullName>
    </submittedName>
</protein>
<sequence>MYAEVMIATNTFFNYTVLAFANRIGWIENKKRYLFLSALIAGTITVAFSNHIFTIFMTFFLMIGIAFWKKRSQMLKAISLTLLATLFAGGLLTAISPMYSKSGTLFMLVNFALIVIGGLYLLTKNVLRIHIDQSDRGLVFQSNLTLFGKMKELRLFIDSGNVCKEPISNDPVHFIAAEVLQDVIPKALFEAVTKWEFDKNKGMDEIPSEFTSKLRLIPIATVQQEKTWVIGLKYDDWVVQGQALPKGYIVMTKLREKFPHGAEGILHSSAYYHLKKRSVT</sequence>
<evidence type="ECO:0000313" key="2">
    <source>
        <dbReference type="EMBL" id="PZX08041.1"/>
    </source>
</evidence>
<dbReference type="Pfam" id="PF03419">
    <property type="entry name" value="Peptidase_U4"/>
    <property type="match status" value="1"/>
</dbReference>
<dbReference type="OrthoDB" id="2728818at2"/>
<organism evidence="2 3">
    <name type="scientific">Psychrobacillus insolitus</name>
    <dbReference type="NCBI Taxonomy" id="1461"/>
    <lineage>
        <taxon>Bacteria</taxon>
        <taxon>Bacillati</taxon>
        <taxon>Bacillota</taxon>
        <taxon>Bacilli</taxon>
        <taxon>Bacillales</taxon>
        <taxon>Bacillaceae</taxon>
        <taxon>Psychrobacillus</taxon>
    </lineage>
</organism>
<accession>A0A2W7MW52</accession>
<keyword evidence="1" id="KW-0812">Transmembrane</keyword>
<dbReference type="EMBL" id="QKZI01000001">
    <property type="protein sequence ID" value="PZX08041.1"/>
    <property type="molecule type" value="Genomic_DNA"/>
</dbReference>